<dbReference type="KEGG" id="vpo:Kpol_1025p7"/>
<dbReference type="OrthoDB" id="444127at2759"/>
<name>A7TKT3_VANPO</name>
<dbReference type="Proteomes" id="UP000000267">
    <property type="component" value="Unassembled WGS sequence"/>
</dbReference>
<dbReference type="EMBL" id="DS480410">
    <property type="protein sequence ID" value="EDO17088.1"/>
    <property type="molecule type" value="Genomic_DNA"/>
</dbReference>
<reference evidence="1 2" key="1">
    <citation type="journal article" date="2007" name="Proc. Natl. Acad. Sci. U.S.A.">
        <title>Independent sorting-out of thousands of duplicated gene pairs in two yeast species descended from a whole-genome duplication.</title>
        <authorList>
            <person name="Scannell D.R."/>
            <person name="Frank A.C."/>
            <person name="Conant G.C."/>
            <person name="Byrne K.P."/>
            <person name="Woolfit M."/>
            <person name="Wolfe K.H."/>
        </authorList>
    </citation>
    <scope>NUCLEOTIDE SEQUENCE [LARGE SCALE GENOMIC DNA]</scope>
    <source>
        <strain evidence="2">ATCC 22028 / DSM 70294 / BCRC 21397 / CBS 2163 / NBRC 10782 / NRRL Y-8283 / UCD 57-17</strain>
    </source>
</reference>
<dbReference type="STRING" id="436907.A7TKT3"/>
<dbReference type="InterPro" id="IPR051828">
    <property type="entry name" value="HAD-like_hydrolase_domain"/>
</dbReference>
<accession>A7TKT3</accession>
<dbReference type="NCBIfam" id="TIGR02252">
    <property type="entry name" value="DREG-2"/>
    <property type="match status" value="1"/>
</dbReference>
<dbReference type="Gene3D" id="1.10.150.720">
    <property type="entry name" value="Haloacid dehalogenase-like hydrolase"/>
    <property type="match status" value="1"/>
</dbReference>
<dbReference type="SFLD" id="SFLDS00003">
    <property type="entry name" value="Haloacid_Dehalogenase"/>
    <property type="match status" value="1"/>
</dbReference>
<dbReference type="SUPFAM" id="SSF56784">
    <property type="entry name" value="HAD-like"/>
    <property type="match status" value="1"/>
</dbReference>
<dbReference type="HOGENOM" id="CLU_045011_8_0_1"/>
<dbReference type="InterPro" id="IPR011949">
    <property type="entry name" value="HAD-SF_hydro_IA_REG-2-like"/>
</dbReference>
<dbReference type="FunCoup" id="A7TKT3">
    <property type="interactions" value="167"/>
</dbReference>
<dbReference type="AlphaFoldDB" id="A7TKT3"/>
<keyword evidence="2" id="KW-1185">Reference proteome</keyword>
<dbReference type="InParanoid" id="A7TKT3"/>
<protein>
    <submittedName>
        <fullName evidence="1">Uncharacterized protein</fullName>
    </submittedName>
</protein>
<dbReference type="InterPro" id="IPR044924">
    <property type="entry name" value="HAD-SF_hydro_IA_REG-2-like_cap"/>
</dbReference>
<dbReference type="InterPro" id="IPR023214">
    <property type="entry name" value="HAD_sf"/>
</dbReference>
<proteinExistence type="predicted"/>
<evidence type="ECO:0000313" key="2">
    <source>
        <dbReference type="Proteomes" id="UP000000267"/>
    </source>
</evidence>
<dbReference type="PANTHER" id="PTHR46191:SF2">
    <property type="entry name" value="HALOACID DEHALOGENASE-LIKE HYDROLASE DOMAIN-CONTAINING PROTEIN 3"/>
    <property type="match status" value="1"/>
</dbReference>
<dbReference type="PhylomeDB" id="A7TKT3"/>
<sequence length="303" mass="34982">MVFPRTLLRGSRVKIDFLPKIITFDAYNTLYATTLPVFEQYCIIGEKYGIKQDPKKLTDAFPPIFKKLRETHPNYGKYTGISAREWWSILIHEVFNPIQVPEAMVNDILKRFDGTQAYRVFQDALEFLDLVKKGRPDIVVAIISNTDPLVYELLKNLKLDEYFEDNIYLSYDTDLFKPGSDFFDHVLEQIVKKNPNLCTDLGGVQELKKHCWHIGDEVINDMEGSEKAGWNGVLIDRTDKYSYISNIVNGGKRNESQLSIDKVNANHEKILEYSLANNHMIQLSDHSHVVSNLNVLREFLFGK</sequence>
<dbReference type="eggNOG" id="KOG3085">
    <property type="taxonomic scope" value="Eukaryota"/>
</dbReference>
<dbReference type="Gene3D" id="3.40.50.1000">
    <property type="entry name" value="HAD superfamily/HAD-like"/>
    <property type="match status" value="1"/>
</dbReference>
<organism evidence="2">
    <name type="scientific">Vanderwaltozyma polyspora (strain ATCC 22028 / DSM 70294 / BCRC 21397 / CBS 2163 / NBRC 10782 / NRRL Y-8283 / UCD 57-17)</name>
    <name type="common">Kluyveromyces polysporus</name>
    <dbReference type="NCBI Taxonomy" id="436907"/>
    <lineage>
        <taxon>Eukaryota</taxon>
        <taxon>Fungi</taxon>
        <taxon>Dikarya</taxon>
        <taxon>Ascomycota</taxon>
        <taxon>Saccharomycotina</taxon>
        <taxon>Saccharomycetes</taxon>
        <taxon>Saccharomycetales</taxon>
        <taxon>Saccharomycetaceae</taxon>
        <taxon>Vanderwaltozyma</taxon>
    </lineage>
</organism>
<dbReference type="RefSeq" id="XP_001644946.1">
    <property type="nucleotide sequence ID" value="XM_001644896.1"/>
</dbReference>
<dbReference type="GeneID" id="5545279"/>
<dbReference type="SFLD" id="SFLDG01129">
    <property type="entry name" value="C1.5:_HAD__Beta-PGM__Phosphata"/>
    <property type="match status" value="1"/>
</dbReference>
<dbReference type="Pfam" id="PF00702">
    <property type="entry name" value="Hydrolase"/>
    <property type="match status" value="1"/>
</dbReference>
<dbReference type="PANTHER" id="PTHR46191">
    <property type="match status" value="1"/>
</dbReference>
<evidence type="ECO:0000313" key="1">
    <source>
        <dbReference type="EMBL" id="EDO17088.1"/>
    </source>
</evidence>
<dbReference type="InterPro" id="IPR036412">
    <property type="entry name" value="HAD-like_sf"/>
</dbReference>
<dbReference type="GO" id="GO:0005634">
    <property type="term" value="C:nucleus"/>
    <property type="evidence" value="ECO:0007669"/>
    <property type="project" value="TreeGrafter"/>
</dbReference>
<dbReference type="OMA" id="WWRQLIA"/>
<gene>
    <name evidence="1" type="ORF">Kpol_1025p7</name>
</gene>